<organism evidence="6 7">
    <name type="scientific">Nonomuraea marmarensis</name>
    <dbReference type="NCBI Taxonomy" id="3351344"/>
    <lineage>
        <taxon>Bacteria</taxon>
        <taxon>Bacillati</taxon>
        <taxon>Actinomycetota</taxon>
        <taxon>Actinomycetes</taxon>
        <taxon>Streptosporangiales</taxon>
        <taxon>Streptosporangiaceae</taxon>
        <taxon>Nonomuraea</taxon>
    </lineage>
</organism>
<dbReference type="RefSeq" id="WP_393177247.1">
    <property type="nucleotide sequence ID" value="NZ_JBICRM010000062.1"/>
</dbReference>
<evidence type="ECO:0000256" key="1">
    <source>
        <dbReference type="ARBA" id="ARBA00023015"/>
    </source>
</evidence>
<evidence type="ECO:0000313" key="7">
    <source>
        <dbReference type="Proteomes" id="UP001603978"/>
    </source>
</evidence>
<protein>
    <submittedName>
        <fullName evidence="6">TetR/AcrR family transcriptional regulator</fullName>
    </submittedName>
</protein>
<dbReference type="SUPFAM" id="SSF46689">
    <property type="entry name" value="Homeodomain-like"/>
    <property type="match status" value="1"/>
</dbReference>
<dbReference type="PRINTS" id="PR00455">
    <property type="entry name" value="HTHTETR"/>
</dbReference>
<dbReference type="EMBL" id="JBICRM010000062">
    <property type="protein sequence ID" value="MFG1710945.1"/>
    <property type="molecule type" value="Genomic_DNA"/>
</dbReference>
<accession>A0ABW7AU38</accession>
<keyword evidence="3" id="KW-0804">Transcription</keyword>
<dbReference type="Proteomes" id="UP001603978">
    <property type="component" value="Unassembled WGS sequence"/>
</dbReference>
<feature type="DNA-binding region" description="H-T-H motif" evidence="4">
    <location>
        <begin position="31"/>
        <end position="50"/>
    </location>
</feature>
<gene>
    <name evidence="6" type="ORF">ACFLIM_48075</name>
</gene>
<evidence type="ECO:0000313" key="6">
    <source>
        <dbReference type="EMBL" id="MFG1710945.1"/>
    </source>
</evidence>
<dbReference type="Pfam" id="PF00440">
    <property type="entry name" value="TetR_N"/>
    <property type="match status" value="1"/>
</dbReference>
<dbReference type="PANTHER" id="PTHR30055:SF234">
    <property type="entry name" value="HTH-TYPE TRANSCRIPTIONAL REGULATOR BETI"/>
    <property type="match status" value="1"/>
</dbReference>
<name>A0ABW7AU38_9ACTN</name>
<keyword evidence="2 4" id="KW-0238">DNA-binding</keyword>
<dbReference type="Gene3D" id="1.10.357.10">
    <property type="entry name" value="Tetracycline Repressor, domain 2"/>
    <property type="match status" value="1"/>
</dbReference>
<keyword evidence="1" id="KW-0805">Transcription regulation</keyword>
<dbReference type="InterPro" id="IPR050109">
    <property type="entry name" value="HTH-type_TetR-like_transc_reg"/>
</dbReference>
<keyword evidence="7" id="KW-1185">Reference proteome</keyword>
<evidence type="ECO:0000256" key="2">
    <source>
        <dbReference type="ARBA" id="ARBA00023125"/>
    </source>
</evidence>
<proteinExistence type="predicted"/>
<reference evidence="6 7" key="1">
    <citation type="submission" date="2024-10" db="EMBL/GenBank/DDBJ databases">
        <authorList>
            <person name="Topkara A.R."/>
            <person name="Saygin H."/>
        </authorList>
    </citation>
    <scope>NUCLEOTIDE SEQUENCE [LARGE SCALE GENOMIC DNA]</scope>
    <source>
        <strain evidence="6 7">M3C6</strain>
    </source>
</reference>
<dbReference type="PANTHER" id="PTHR30055">
    <property type="entry name" value="HTH-TYPE TRANSCRIPTIONAL REGULATOR RUTR"/>
    <property type="match status" value="1"/>
</dbReference>
<evidence type="ECO:0000256" key="4">
    <source>
        <dbReference type="PROSITE-ProRule" id="PRU00335"/>
    </source>
</evidence>
<comment type="caution">
    <text evidence="6">The sequence shown here is derived from an EMBL/GenBank/DDBJ whole genome shotgun (WGS) entry which is preliminary data.</text>
</comment>
<sequence>MIRRSALREHAAAGILDIAATVFAEYGEAASMTDIAKAAGVGRATLYRYFPSREALVQALYQTAVSDLFSKIDDANLDAAPVEEALARLTRAAMTMIGKYRALAVLDSRMDGLDEANGRLAPPFQRIFERGATDGTFRTDLSSSTLMGAYVGLLRGIGNLVIQGHMGVEEASAAVTAVFLDGARYGTRPMAPNQG</sequence>
<dbReference type="InterPro" id="IPR001647">
    <property type="entry name" value="HTH_TetR"/>
</dbReference>
<feature type="domain" description="HTH tetR-type" evidence="5">
    <location>
        <begin position="9"/>
        <end position="68"/>
    </location>
</feature>
<dbReference type="InterPro" id="IPR009057">
    <property type="entry name" value="Homeodomain-like_sf"/>
</dbReference>
<evidence type="ECO:0000256" key="3">
    <source>
        <dbReference type="ARBA" id="ARBA00023163"/>
    </source>
</evidence>
<evidence type="ECO:0000259" key="5">
    <source>
        <dbReference type="PROSITE" id="PS50977"/>
    </source>
</evidence>
<dbReference type="PROSITE" id="PS50977">
    <property type="entry name" value="HTH_TETR_2"/>
    <property type="match status" value="1"/>
</dbReference>